<dbReference type="PROSITE" id="PS50887">
    <property type="entry name" value="GGDEF"/>
    <property type="match status" value="1"/>
</dbReference>
<dbReference type="NCBIfam" id="TIGR00254">
    <property type="entry name" value="GGDEF"/>
    <property type="match status" value="1"/>
</dbReference>
<dbReference type="SMART" id="SM00267">
    <property type="entry name" value="GGDEF"/>
    <property type="match status" value="1"/>
</dbReference>
<evidence type="ECO:0000313" key="7">
    <source>
        <dbReference type="Proteomes" id="UP000242792"/>
    </source>
</evidence>
<dbReference type="InterPro" id="IPR043128">
    <property type="entry name" value="Rev_trsase/Diguanyl_cyclase"/>
</dbReference>
<feature type="transmembrane region" description="Helical" evidence="3">
    <location>
        <begin position="322"/>
        <end position="345"/>
    </location>
</feature>
<proteinExistence type="predicted"/>
<dbReference type="GO" id="GO:0005886">
    <property type="term" value="C:plasma membrane"/>
    <property type="evidence" value="ECO:0007669"/>
    <property type="project" value="TreeGrafter"/>
</dbReference>
<dbReference type="FunFam" id="3.30.70.270:FF:000001">
    <property type="entry name" value="Diguanylate cyclase domain protein"/>
    <property type="match status" value="1"/>
</dbReference>
<keyword evidence="3" id="KW-0472">Membrane</keyword>
<dbReference type="SUPFAM" id="SSF55073">
    <property type="entry name" value="Nucleotide cyclase"/>
    <property type="match status" value="1"/>
</dbReference>
<protein>
    <recommendedName>
        <fullName evidence="1">diguanylate cyclase</fullName>
        <ecNumber evidence="1">2.7.7.65</ecNumber>
    </recommendedName>
</protein>
<dbReference type="AlphaFoldDB" id="A0A1V0BHV3"/>
<dbReference type="Gene3D" id="3.30.450.20">
    <property type="entry name" value="PAS domain"/>
    <property type="match status" value="1"/>
</dbReference>
<dbReference type="CDD" id="cd01949">
    <property type="entry name" value="GGDEF"/>
    <property type="match status" value="1"/>
</dbReference>
<dbReference type="KEGG" id="cke:B5M06_15445"/>
<dbReference type="GO" id="GO:0007165">
    <property type="term" value="P:signal transduction"/>
    <property type="evidence" value="ECO:0007669"/>
    <property type="project" value="InterPro"/>
</dbReference>
<dbReference type="InterPro" id="IPR000160">
    <property type="entry name" value="GGDEF_dom"/>
</dbReference>
<reference evidence="6 7" key="1">
    <citation type="submission" date="2017-03" db="EMBL/GenBank/DDBJ databases">
        <title>Rapid Whole Genome Sequencing of Comamonas kerstersii Causing Continuous ambulatory Peritoneal Dialysis-Associated Peritonitis.</title>
        <authorList>
            <person name="Zheng B."/>
        </authorList>
    </citation>
    <scope>NUCLEOTIDE SEQUENCE [LARGE SCALE GENOMIC DNA]</scope>
    <source>
        <strain evidence="6 7">8943</strain>
    </source>
</reference>
<dbReference type="InterPro" id="IPR003660">
    <property type="entry name" value="HAMP_dom"/>
</dbReference>
<dbReference type="PANTHER" id="PTHR45138:SF9">
    <property type="entry name" value="DIGUANYLATE CYCLASE DGCM-RELATED"/>
    <property type="match status" value="1"/>
</dbReference>
<dbReference type="PROSITE" id="PS50885">
    <property type="entry name" value="HAMP"/>
    <property type="match status" value="1"/>
</dbReference>
<dbReference type="EC" id="2.7.7.65" evidence="1"/>
<dbReference type="Proteomes" id="UP000242792">
    <property type="component" value="Chromosome"/>
</dbReference>
<dbReference type="Gene3D" id="6.10.340.10">
    <property type="match status" value="1"/>
</dbReference>
<feature type="domain" description="GGDEF" evidence="5">
    <location>
        <begin position="453"/>
        <end position="584"/>
    </location>
</feature>
<dbReference type="OrthoDB" id="9814866at2"/>
<dbReference type="PANTHER" id="PTHR45138">
    <property type="entry name" value="REGULATORY COMPONENTS OF SENSORY TRANSDUCTION SYSTEM"/>
    <property type="match status" value="1"/>
</dbReference>
<evidence type="ECO:0000259" key="4">
    <source>
        <dbReference type="PROSITE" id="PS50885"/>
    </source>
</evidence>
<feature type="domain" description="HAMP" evidence="4">
    <location>
        <begin position="346"/>
        <end position="399"/>
    </location>
</feature>
<keyword evidence="3" id="KW-0812">Transmembrane</keyword>
<comment type="catalytic activity">
    <reaction evidence="2">
        <text>2 GTP = 3',3'-c-di-GMP + 2 diphosphate</text>
        <dbReference type="Rhea" id="RHEA:24898"/>
        <dbReference type="ChEBI" id="CHEBI:33019"/>
        <dbReference type="ChEBI" id="CHEBI:37565"/>
        <dbReference type="ChEBI" id="CHEBI:58805"/>
        <dbReference type="EC" id="2.7.7.65"/>
    </reaction>
</comment>
<dbReference type="SUPFAM" id="SSF158472">
    <property type="entry name" value="HAMP domain-like"/>
    <property type="match status" value="1"/>
</dbReference>
<dbReference type="InterPro" id="IPR050469">
    <property type="entry name" value="Diguanylate_Cyclase"/>
</dbReference>
<dbReference type="CDD" id="cd12914">
    <property type="entry name" value="PDC1_DGC_like"/>
    <property type="match status" value="1"/>
</dbReference>
<keyword evidence="3" id="KW-1133">Transmembrane helix</keyword>
<dbReference type="Gene3D" id="3.30.70.270">
    <property type="match status" value="1"/>
</dbReference>
<dbReference type="GO" id="GO:1902201">
    <property type="term" value="P:negative regulation of bacterial-type flagellum-dependent cell motility"/>
    <property type="evidence" value="ECO:0007669"/>
    <property type="project" value="TreeGrafter"/>
</dbReference>
<evidence type="ECO:0000256" key="1">
    <source>
        <dbReference type="ARBA" id="ARBA00012528"/>
    </source>
</evidence>
<dbReference type="Pfam" id="PF00990">
    <property type="entry name" value="GGDEF"/>
    <property type="match status" value="1"/>
</dbReference>
<evidence type="ECO:0000259" key="5">
    <source>
        <dbReference type="PROSITE" id="PS50887"/>
    </source>
</evidence>
<name>A0A1V0BHV3_9BURK</name>
<sequence length="584" mass="64044">MIAPCYTHPVQPLSPAPRVMTPSSPPAKSFRTHIALVFGSFTALLTIALCLLWGEILKLRLQQQAATRLNMVAHNTVTLLHEEISQQSHRTQVLARAKELWESGLDADSVRTMLDRVQHINPHNVWIGVADTQGTVRNATQGMLQGANVAARPWFQEGMSTPFISEVHPAKLLADLLPRSMTGEPLRLVDFSAPIYHPDGHIAGVLGVHGSWDWIRDSVERLLQGPGTELQQSVFIFDRQGALIYAPAGVMAPYTDLGQSLPLQGKQLQDALTGAPVSAIWKDRPQPYLTTAVQLPATVTDLGWWIVARQPLEMAYADANRVIWMALAAGLFLGLLGALIAWRLAKHVSDDLKTLAQAAGRIHAGAVDTPLPLMNSNREVQLLSASLSHMTQKLLQANDEMKAQVRLHTLELQQANAELERQATTDPLTQLLNRRGFEARAALALALAVRNARPLSVLSIDIDFFKRINDTYGHDVGDMVLQALARTLAERARDSDVLARFGGEEFVLLLPDTDAQGAKHMAEHLRQSIADLHLAPVGHITVSIGVSSLYLDQARDSLNEMIKRSDAALYAAKNSGRNKVCFSD</sequence>
<dbReference type="EMBL" id="CP020121">
    <property type="protein sequence ID" value="AQZ99434.1"/>
    <property type="molecule type" value="Genomic_DNA"/>
</dbReference>
<organism evidence="6 7">
    <name type="scientific">Comamonas kerstersii</name>
    <dbReference type="NCBI Taxonomy" id="225992"/>
    <lineage>
        <taxon>Bacteria</taxon>
        <taxon>Pseudomonadati</taxon>
        <taxon>Pseudomonadota</taxon>
        <taxon>Betaproteobacteria</taxon>
        <taxon>Burkholderiales</taxon>
        <taxon>Comamonadaceae</taxon>
        <taxon>Comamonas</taxon>
    </lineage>
</organism>
<evidence type="ECO:0000256" key="2">
    <source>
        <dbReference type="ARBA" id="ARBA00034247"/>
    </source>
</evidence>
<feature type="transmembrane region" description="Helical" evidence="3">
    <location>
        <begin position="34"/>
        <end position="54"/>
    </location>
</feature>
<dbReference type="GO" id="GO:0052621">
    <property type="term" value="F:diguanylate cyclase activity"/>
    <property type="evidence" value="ECO:0007669"/>
    <property type="project" value="UniProtKB-EC"/>
</dbReference>
<dbReference type="GO" id="GO:0043709">
    <property type="term" value="P:cell adhesion involved in single-species biofilm formation"/>
    <property type="evidence" value="ECO:0007669"/>
    <property type="project" value="TreeGrafter"/>
</dbReference>
<evidence type="ECO:0000313" key="6">
    <source>
        <dbReference type="EMBL" id="AQZ99434.1"/>
    </source>
</evidence>
<gene>
    <name evidence="6" type="ORF">B5M06_15445</name>
</gene>
<dbReference type="InterPro" id="IPR029787">
    <property type="entry name" value="Nucleotide_cyclase"/>
</dbReference>
<accession>A0A1V0BHV3</accession>
<evidence type="ECO:0000256" key="3">
    <source>
        <dbReference type="SAM" id="Phobius"/>
    </source>
</evidence>